<sequence length="76" mass="8378">MTLSVNYGRVQMHCTKMSAGCFRGTNGHLPTPLRVAIKLAFCSLGGEGGFERNPKRVKKQVEGKNVEEKTLETKNP</sequence>
<proteinExistence type="predicted"/>
<keyword evidence="3" id="KW-1185">Reference proteome</keyword>
<gene>
    <name evidence="2" type="ORF">TCM_045121</name>
</gene>
<feature type="region of interest" description="Disordered" evidence="1">
    <location>
        <begin position="47"/>
        <end position="76"/>
    </location>
</feature>
<evidence type="ECO:0000256" key="1">
    <source>
        <dbReference type="SAM" id="MobiDB-lite"/>
    </source>
</evidence>
<dbReference type="EMBL" id="CM001888">
    <property type="protein sequence ID" value="EOY19783.1"/>
    <property type="molecule type" value="Genomic_DNA"/>
</dbReference>
<accession>A0A061FSB6</accession>
<organism evidence="2 3">
    <name type="scientific">Theobroma cacao</name>
    <name type="common">Cacao</name>
    <name type="synonym">Cocoa</name>
    <dbReference type="NCBI Taxonomy" id="3641"/>
    <lineage>
        <taxon>Eukaryota</taxon>
        <taxon>Viridiplantae</taxon>
        <taxon>Streptophyta</taxon>
        <taxon>Embryophyta</taxon>
        <taxon>Tracheophyta</taxon>
        <taxon>Spermatophyta</taxon>
        <taxon>Magnoliopsida</taxon>
        <taxon>eudicotyledons</taxon>
        <taxon>Gunneridae</taxon>
        <taxon>Pentapetalae</taxon>
        <taxon>rosids</taxon>
        <taxon>malvids</taxon>
        <taxon>Malvales</taxon>
        <taxon>Malvaceae</taxon>
        <taxon>Byttnerioideae</taxon>
        <taxon>Theobroma</taxon>
    </lineage>
</organism>
<evidence type="ECO:0000313" key="3">
    <source>
        <dbReference type="Proteomes" id="UP000026915"/>
    </source>
</evidence>
<protein>
    <submittedName>
        <fullName evidence="2">Uncharacterized protein</fullName>
    </submittedName>
</protein>
<dbReference type="Gramene" id="EOY19783">
    <property type="protein sequence ID" value="EOY19783"/>
    <property type="gene ID" value="TCM_045121"/>
</dbReference>
<name>A0A061FSB6_THECC</name>
<reference evidence="2 3" key="1">
    <citation type="journal article" date="2013" name="Genome Biol.">
        <title>The genome sequence of the most widely cultivated cacao type and its use to identify candidate genes regulating pod color.</title>
        <authorList>
            <person name="Motamayor J.C."/>
            <person name="Mockaitis K."/>
            <person name="Schmutz J."/>
            <person name="Haiminen N."/>
            <person name="Iii D.L."/>
            <person name="Cornejo O."/>
            <person name="Findley S.D."/>
            <person name="Zheng P."/>
            <person name="Utro F."/>
            <person name="Royaert S."/>
            <person name="Saski C."/>
            <person name="Jenkins J."/>
            <person name="Podicheti R."/>
            <person name="Zhao M."/>
            <person name="Scheffler B.E."/>
            <person name="Stack J.C."/>
            <person name="Feltus F.A."/>
            <person name="Mustiga G.M."/>
            <person name="Amores F."/>
            <person name="Phillips W."/>
            <person name="Marelli J.P."/>
            <person name="May G.D."/>
            <person name="Shapiro H."/>
            <person name="Ma J."/>
            <person name="Bustamante C.D."/>
            <person name="Schnell R.J."/>
            <person name="Main D."/>
            <person name="Gilbert D."/>
            <person name="Parida L."/>
            <person name="Kuhn D.N."/>
        </authorList>
    </citation>
    <scope>NUCLEOTIDE SEQUENCE [LARGE SCALE GENOMIC DNA]</scope>
    <source>
        <strain evidence="3">cv. Matina 1-6</strain>
    </source>
</reference>
<dbReference type="InParanoid" id="A0A061FSB6"/>
<dbReference type="HOGENOM" id="CLU_2659462_0_0_1"/>
<feature type="compositionally biased region" description="Basic and acidic residues" evidence="1">
    <location>
        <begin position="49"/>
        <end position="76"/>
    </location>
</feature>
<evidence type="ECO:0000313" key="2">
    <source>
        <dbReference type="EMBL" id="EOY19783.1"/>
    </source>
</evidence>
<dbReference type="Proteomes" id="UP000026915">
    <property type="component" value="Chromosome 10"/>
</dbReference>
<dbReference type="AlphaFoldDB" id="A0A061FSB6"/>